<feature type="transmembrane region" description="Helical" evidence="1">
    <location>
        <begin position="78"/>
        <end position="104"/>
    </location>
</feature>
<dbReference type="GO" id="GO:0016747">
    <property type="term" value="F:acyltransferase activity, transferring groups other than amino-acyl groups"/>
    <property type="evidence" value="ECO:0007669"/>
    <property type="project" value="InterPro"/>
</dbReference>
<feature type="transmembrane region" description="Helical" evidence="1">
    <location>
        <begin position="116"/>
        <end position="134"/>
    </location>
</feature>
<feature type="transmembrane region" description="Helical" evidence="1">
    <location>
        <begin position="35"/>
        <end position="57"/>
    </location>
</feature>
<evidence type="ECO:0000313" key="4">
    <source>
        <dbReference type="Proteomes" id="UP000283492"/>
    </source>
</evidence>
<feature type="transmembrane region" description="Helical" evidence="1">
    <location>
        <begin position="277"/>
        <end position="300"/>
    </location>
</feature>
<dbReference type="InterPro" id="IPR002656">
    <property type="entry name" value="Acyl_transf_3_dom"/>
</dbReference>
<comment type="caution">
    <text evidence="3">The sequence shown here is derived from an EMBL/GenBank/DDBJ whole genome shotgun (WGS) entry which is preliminary data.</text>
</comment>
<feature type="transmembrane region" description="Helical" evidence="1">
    <location>
        <begin position="204"/>
        <end position="224"/>
    </location>
</feature>
<sequence>MKKERWKWVDVAKGIAIFLVVFTHAPMFMPCLESMKGIIITVGAFHMPLFFFVYGITCSSKRKSISEWKAFLEKRIKGLLIPYIIWAFLYGKLNAQSVPLILWGTNLALGTAESNAVLWFLPVMFITCILYELYVQLKLYYFDLRHVVTCVCVMLCIIVSRQIDTIWTPYGLFGGVNIAITCVIFMIAGESLKPVIGILYKKHIIMNISLILGIVICGTYVSRLNADENVGGYIVAYANYGKNYYIYIINAICMCFMVVVLSFFLEKLKFLVWMGKYSMAIMVMHYFVFEYTVPICTNLISINGVFAAFINTCLTIIVCVPFAMVFERFIPEIIGKTLPSSM</sequence>
<reference evidence="3 4" key="1">
    <citation type="submission" date="2018-08" db="EMBL/GenBank/DDBJ databases">
        <title>A genome reference for cultivated species of the human gut microbiota.</title>
        <authorList>
            <person name="Zou Y."/>
            <person name="Xue W."/>
            <person name="Luo G."/>
        </authorList>
    </citation>
    <scope>NUCLEOTIDE SEQUENCE [LARGE SCALE GENOMIC DNA]</scope>
    <source>
        <strain evidence="3 4">AM42-1AC</strain>
    </source>
</reference>
<gene>
    <name evidence="3" type="ORF">DW914_02800</name>
</gene>
<dbReference type="PANTHER" id="PTHR37312">
    <property type="entry name" value="MEMBRANE-BOUND ACYLTRANSFERASE YKRP-RELATED"/>
    <property type="match status" value="1"/>
</dbReference>
<feature type="transmembrane region" description="Helical" evidence="1">
    <location>
        <begin position="306"/>
        <end position="326"/>
    </location>
</feature>
<dbReference type="AlphaFoldDB" id="A0A413U202"/>
<proteinExistence type="predicted"/>
<name>A0A413U202_9FIRM</name>
<organism evidence="3 4">
    <name type="scientific">Roseburia inulinivorans</name>
    <dbReference type="NCBI Taxonomy" id="360807"/>
    <lineage>
        <taxon>Bacteria</taxon>
        <taxon>Bacillati</taxon>
        <taxon>Bacillota</taxon>
        <taxon>Clostridia</taxon>
        <taxon>Lachnospirales</taxon>
        <taxon>Lachnospiraceae</taxon>
        <taxon>Roseburia</taxon>
    </lineage>
</organism>
<evidence type="ECO:0000313" key="3">
    <source>
        <dbReference type="EMBL" id="RHA91302.1"/>
    </source>
</evidence>
<accession>A0A413U202</accession>
<feature type="transmembrane region" description="Helical" evidence="1">
    <location>
        <begin position="169"/>
        <end position="192"/>
    </location>
</feature>
<protein>
    <submittedName>
        <fullName evidence="3">DUF1624 domain-containing protein</fullName>
    </submittedName>
</protein>
<dbReference type="InterPro" id="IPR052734">
    <property type="entry name" value="Nod_factor_acetyltransferase"/>
</dbReference>
<feature type="domain" description="Acyltransferase 3" evidence="2">
    <location>
        <begin position="7"/>
        <end position="323"/>
    </location>
</feature>
<evidence type="ECO:0000256" key="1">
    <source>
        <dbReference type="SAM" id="Phobius"/>
    </source>
</evidence>
<keyword evidence="1" id="KW-0812">Transmembrane</keyword>
<keyword evidence="1" id="KW-0472">Membrane</keyword>
<feature type="transmembrane region" description="Helical" evidence="1">
    <location>
        <begin position="12"/>
        <end position="29"/>
    </location>
</feature>
<dbReference type="RefSeq" id="WP_118579569.1">
    <property type="nucleotide sequence ID" value="NZ_CABJFX010000002.1"/>
</dbReference>
<feature type="transmembrane region" description="Helical" evidence="1">
    <location>
        <begin position="244"/>
        <end position="265"/>
    </location>
</feature>
<dbReference type="PANTHER" id="PTHR37312:SF1">
    <property type="entry name" value="MEMBRANE-BOUND ACYLTRANSFERASE YKRP-RELATED"/>
    <property type="match status" value="1"/>
</dbReference>
<evidence type="ECO:0000259" key="2">
    <source>
        <dbReference type="Pfam" id="PF01757"/>
    </source>
</evidence>
<keyword evidence="1" id="KW-1133">Transmembrane helix</keyword>
<dbReference type="EMBL" id="QSFX01000002">
    <property type="protein sequence ID" value="RHA91302.1"/>
    <property type="molecule type" value="Genomic_DNA"/>
</dbReference>
<dbReference type="Pfam" id="PF01757">
    <property type="entry name" value="Acyl_transf_3"/>
    <property type="match status" value="1"/>
</dbReference>
<dbReference type="Proteomes" id="UP000283492">
    <property type="component" value="Unassembled WGS sequence"/>
</dbReference>